<evidence type="ECO:0000256" key="2">
    <source>
        <dbReference type="ARBA" id="ARBA00023015"/>
    </source>
</evidence>
<keyword evidence="1" id="KW-0597">Phosphoprotein</keyword>
<dbReference type="PROSITE" id="PS50118">
    <property type="entry name" value="HMG_BOX_2"/>
    <property type="match status" value="1"/>
</dbReference>
<keyword evidence="3 6" id="KW-0238">DNA-binding</keyword>
<reference evidence="11" key="1">
    <citation type="submission" date="2021-02" db="EMBL/GenBank/DDBJ databases">
        <authorList>
            <person name="Nowell W R."/>
        </authorList>
    </citation>
    <scope>NUCLEOTIDE SEQUENCE</scope>
</reference>
<dbReference type="GO" id="GO:0005634">
    <property type="term" value="C:nucleus"/>
    <property type="evidence" value="ECO:0007669"/>
    <property type="project" value="UniProtKB-UniRule"/>
</dbReference>
<dbReference type="Proteomes" id="UP000663856">
    <property type="component" value="Unassembled WGS sequence"/>
</dbReference>
<dbReference type="EMBL" id="CAJNRF010008200">
    <property type="protein sequence ID" value="CAF2099302.1"/>
    <property type="molecule type" value="Genomic_DNA"/>
</dbReference>
<evidence type="ECO:0000256" key="4">
    <source>
        <dbReference type="ARBA" id="ARBA00023163"/>
    </source>
</evidence>
<evidence type="ECO:0000256" key="1">
    <source>
        <dbReference type="ARBA" id="ARBA00022553"/>
    </source>
</evidence>
<evidence type="ECO:0000313" key="12">
    <source>
        <dbReference type="EMBL" id="CAF3957134.1"/>
    </source>
</evidence>
<feature type="region of interest" description="Disordered" evidence="7">
    <location>
        <begin position="440"/>
        <end position="464"/>
    </location>
</feature>
<comment type="caution">
    <text evidence="11">The sequence shown here is derived from an EMBL/GenBank/DDBJ whole genome shotgun (WGS) entry which is preliminary data.</text>
</comment>
<dbReference type="InterPro" id="IPR032147">
    <property type="entry name" value="Cic_dom"/>
</dbReference>
<dbReference type="EMBL" id="CAJOBF010001499">
    <property type="protein sequence ID" value="CAF3957134.1"/>
    <property type="molecule type" value="Genomic_DNA"/>
</dbReference>
<dbReference type="Pfam" id="PF25981">
    <property type="entry name" value="HTH_Cic_C"/>
    <property type="match status" value="1"/>
</dbReference>
<evidence type="ECO:0000256" key="3">
    <source>
        <dbReference type="ARBA" id="ARBA00023125"/>
    </source>
</evidence>
<evidence type="ECO:0000259" key="8">
    <source>
        <dbReference type="PROSITE" id="PS50118"/>
    </source>
</evidence>
<organism evidence="11 13">
    <name type="scientific">Rotaria magnacalcarata</name>
    <dbReference type="NCBI Taxonomy" id="392030"/>
    <lineage>
        <taxon>Eukaryota</taxon>
        <taxon>Metazoa</taxon>
        <taxon>Spiralia</taxon>
        <taxon>Gnathifera</taxon>
        <taxon>Rotifera</taxon>
        <taxon>Eurotatoria</taxon>
        <taxon>Bdelloidea</taxon>
        <taxon>Philodinida</taxon>
        <taxon>Philodinidae</taxon>
        <taxon>Rotaria</taxon>
    </lineage>
</organism>
<feature type="region of interest" description="Disordered" evidence="7">
    <location>
        <begin position="366"/>
        <end position="385"/>
    </location>
</feature>
<evidence type="ECO:0000313" key="13">
    <source>
        <dbReference type="Proteomes" id="UP000663866"/>
    </source>
</evidence>
<dbReference type="InterPro" id="IPR052412">
    <property type="entry name" value="CC-Dev_Transcription_Reg"/>
</dbReference>
<dbReference type="SUPFAM" id="SSF47095">
    <property type="entry name" value="HMG-box"/>
    <property type="match status" value="1"/>
</dbReference>
<feature type="DNA-binding region" description="HMG box" evidence="6">
    <location>
        <begin position="558"/>
        <end position="626"/>
    </location>
</feature>
<dbReference type="PANTHER" id="PTHR13059:SF10">
    <property type="entry name" value="HMG BOX TRANSCRIPTION FACTOR BBX"/>
    <property type="match status" value="1"/>
</dbReference>
<feature type="compositionally biased region" description="Polar residues" evidence="7">
    <location>
        <begin position="540"/>
        <end position="552"/>
    </location>
</feature>
<dbReference type="Pfam" id="PF16090">
    <property type="entry name" value="DUF4819"/>
    <property type="match status" value="1"/>
</dbReference>
<feature type="region of interest" description="Disordered" evidence="7">
    <location>
        <begin position="1"/>
        <end position="51"/>
    </location>
</feature>
<sequence>MLTRSSAASRLSPTLNEQIEKRRRSTITANDDQQQNDNSSSSSSSQAKPLKKRWLAHHNVDQEQQLNNTNIQDNLSSINNLINEYNFQDWQTITVLVRIGNNQLNEYVSGTIIDIPKNGHLTVAPSIVHDNLFPNKVQINLFEDLFGILSDNAPPIRELIEGKHVLCRSQQIESETNFKYATYQSGIIVEKTNDAKFNISFDNQQDTVCVPRQSIRLFLPPWHDEIPVDWNAALDANSLFKSSNTSEINHQQGCCGSPSPRESSVSSNDSLQSTNINANESNKVITSDSLITEATSINSSFTLNNNNNTNINDIPTTIYNQITYRKGDVMTSTQSQIRKKFNGKQWRRLCSKDGCPRESQRRGLCSRHLSQKGRQEHSAQTTLSFDRIHSQPSIIPLTTNNSSIHHGYYSAPQSRTTTPLFFSQSPRFLLQQNSFQNEVFDSNSYPSAPRSTTSEISTNESSQVNPIRTVNWPDILPKITINLDQNRFDPMSTNQTQDDENNNSSNPDENPMNEDNSNGNSNSNSNNNKNDNENKSSYNGDYQSLRNVSLSPSKEKHIRRPMNSFMLFSQEQRGKIHLANPNRDNRNVSKILGEKWYSLSAQEQEQYRIRAKQLRYEHSKQNPSFKWTNQLNNLDNQINLKDEQEQCRRSARLQSQSNQDKNTSPSCDRLQAFAQICTNMPKLTEESTQRFSPITKPSTDNNATLTNLIAPVPIHGNSTPTLIVNQNSSEFNTNVIYSNEMDTSQNGIFQYRNTAFRVHPSCNSNDDERKSHSLSSSPNLKTENSSSILTENDKYRTIVSMLINQRKTNLSLEQQLKYLQSTTNHITKATASQSPPTTYSALSTESNSNHNLINDFSDRLNSNRSFAIKPFSIDEHQQRNFIFNNSQNHFITRSIVSSSSSSSSSSNSTGYSSGSSSSASSLDSNSTILSAYSSRSNSSLSERSKTSPTPLKQISIQYLPTINESSIHCPTAADDEVTQLTSLNENKYQSNSVLQQFPLAPTSDQLDTIQSKSLTKRRKTITLELVQRPTTRSQSISERVGTNSCTSISSESCSIVTRKRKASIANEQTESEIKRTTTDYIKQLDEMKNQYIIANSNRQTNPSTPSNNQAINKNQLASRLKVIDFLKDQLYPTDSAILSFQIANQELFPKRRLLNQRIREIRQKLMSHLNQQQTLREHLS</sequence>
<evidence type="ECO:0000313" key="9">
    <source>
        <dbReference type="EMBL" id="CAF2066446.1"/>
    </source>
</evidence>
<protein>
    <recommendedName>
        <fullName evidence="8">HMG box domain-containing protein</fullName>
    </recommendedName>
</protein>
<evidence type="ECO:0000313" key="10">
    <source>
        <dbReference type="EMBL" id="CAF2099302.1"/>
    </source>
</evidence>
<dbReference type="Proteomes" id="UP000663866">
    <property type="component" value="Unassembled WGS sequence"/>
</dbReference>
<feature type="region of interest" description="Disordered" evidence="7">
    <location>
        <begin position="933"/>
        <end position="952"/>
    </location>
</feature>
<dbReference type="InterPro" id="IPR036910">
    <property type="entry name" value="HMG_box_dom_sf"/>
</dbReference>
<name>A0A819G6D2_9BILA</name>
<feature type="compositionally biased region" description="Polar residues" evidence="7">
    <location>
        <begin position="1"/>
        <end position="17"/>
    </location>
</feature>
<feature type="compositionally biased region" description="Low complexity" evidence="7">
    <location>
        <begin position="257"/>
        <end position="270"/>
    </location>
</feature>
<feature type="region of interest" description="Disordered" evidence="7">
    <location>
        <begin position="827"/>
        <end position="848"/>
    </location>
</feature>
<dbReference type="Pfam" id="PF00505">
    <property type="entry name" value="HMG_box"/>
    <property type="match status" value="1"/>
</dbReference>
<evidence type="ECO:0000256" key="6">
    <source>
        <dbReference type="PROSITE-ProRule" id="PRU00267"/>
    </source>
</evidence>
<dbReference type="AlphaFoldDB" id="A0A819G6D2"/>
<keyword evidence="13" id="KW-1185">Reference proteome</keyword>
<gene>
    <name evidence="11" type="ORF">OVN521_LOCUS8307</name>
    <name evidence="12" type="ORF">UXM345_LOCUS13689</name>
    <name evidence="10" type="ORF">WKI299_LOCUS19883</name>
    <name evidence="9" type="ORF">XDN619_LOCUS11638</name>
</gene>
<dbReference type="EMBL" id="CAJNRG010004452">
    <property type="protein sequence ID" value="CAF2066446.1"/>
    <property type="molecule type" value="Genomic_DNA"/>
</dbReference>
<accession>A0A819G6D2</accession>
<proteinExistence type="predicted"/>
<feature type="region of interest" description="Disordered" evidence="7">
    <location>
        <begin position="250"/>
        <end position="279"/>
    </location>
</feature>
<dbReference type="InterPro" id="IPR058606">
    <property type="entry name" value="HTH_Cic_C"/>
</dbReference>
<dbReference type="Gene3D" id="1.10.30.10">
    <property type="entry name" value="High mobility group box domain"/>
    <property type="match status" value="1"/>
</dbReference>
<dbReference type="GO" id="GO:0000977">
    <property type="term" value="F:RNA polymerase II transcription regulatory region sequence-specific DNA binding"/>
    <property type="evidence" value="ECO:0007669"/>
    <property type="project" value="TreeGrafter"/>
</dbReference>
<dbReference type="EMBL" id="CAJOBG010000963">
    <property type="protein sequence ID" value="CAF3878041.1"/>
    <property type="molecule type" value="Genomic_DNA"/>
</dbReference>
<evidence type="ECO:0000256" key="7">
    <source>
        <dbReference type="SAM" id="MobiDB-lite"/>
    </source>
</evidence>
<dbReference type="SMART" id="SM00398">
    <property type="entry name" value="HMG"/>
    <property type="match status" value="1"/>
</dbReference>
<feature type="region of interest" description="Disordered" evidence="7">
    <location>
        <begin position="760"/>
        <end position="788"/>
    </location>
</feature>
<feature type="domain" description="HMG box" evidence="8">
    <location>
        <begin position="558"/>
        <end position="626"/>
    </location>
</feature>
<evidence type="ECO:0000313" key="11">
    <source>
        <dbReference type="EMBL" id="CAF3878041.1"/>
    </source>
</evidence>
<keyword evidence="2" id="KW-0805">Transcription regulation</keyword>
<dbReference type="PANTHER" id="PTHR13059">
    <property type="entry name" value="HMG-BOX TRANSCRIPTION FACTOR BBX"/>
    <property type="match status" value="1"/>
</dbReference>
<feature type="region of interest" description="Disordered" evidence="7">
    <location>
        <begin position="897"/>
        <end position="922"/>
    </location>
</feature>
<dbReference type="Proteomes" id="UP000663842">
    <property type="component" value="Unassembled WGS sequence"/>
</dbReference>
<feature type="compositionally biased region" description="Polar residues" evidence="7">
    <location>
        <begin position="773"/>
        <end position="788"/>
    </location>
</feature>
<dbReference type="GO" id="GO:0000981">
    <property type="term" value="F:DNA-binding transcription factor activity, RNA polymerase II-specific"/>
    <property type="evidence" value="ECO:0007669"/>
    <property type="project" value="TreeGrafter"/>
</dbReference>
<feature type="compositionally biased region" description="Polar residues" evidence="7">
    <location>
        <begin position="440"/>
        <end position="450"/>
    </location>
</feature>
<feature type="compositionally biased region" description="Low complexity" evidence="7">
    <location>
        <begin position="451"/>
        <end position="462"/>
    </location>
</feature>
<dbReference type="InterPro" id="IPR009071">
    <property type="entry name" value="HMG_box_dom"/>
</dbReference>
<feature type="region of interest" description="Disordered" evidence="7">
    <location>
        <begin position="484"/>
        <end position="558"/>
    </location>
</feature>
<feature type="compositionally biased region" description="Low complexity" evidence="7">
    <location>
        <begin position="502"/>
        <end position="539"/>
    </location>
</feature>
<dbReference type="Proteomes" id="UP000663887">
    <property type="component" value="Unassembled WGS sequence"/>
</dbReference>
<keyword evidence="5 6" id="KW-0539">Nucleus</keyword>
<keyword evidence="4" id="KW-0804">Transcription</keyword>
<evidence type="ECO:0000256" key="5">
    <source>
        <dbReference type="ARBA" id="ARBA00023242"/>
    </source>
</evidence>
<feature type="compositionally biased region" description="Low complexity" evidence="7">
    <location>
        <begin position="30"/>
        <end position="46"/>
    </location>
</feature>